<evidence type="ECO:0000313" key="2">
    <source>
        <dbReference type="Proteomes" id="UP000790347"/>
    </source>
</evidence>
<dbReference type="Proteomes" id="UP000790347">
    <property type="component" value="Unassembled WGS sequence"/>
</dbReference>
<keyword evidence="2" id="KW-1185">Reference proteome</keyword>
<accession>A0A922L4C7</accession>
<name>A0A922L4C7_DERFA</name>
<dbReference type="AlphaFoldDB" id="A0A922L4C7"/>
<reference evidence="1" key="1">
    <citation type="submission" date="2013-05" db="EMBL/GenBank/DDBJ databases">
        <authorList>
            <person name="Yim A.K.Y."/>
            <person name="Chan T.F."/>
            <person name="Ji K.M."/>
            <person name="Liu X.Y."/>
            <person name="Zhou J.W."/>
            <person name="Li R.Q."/>
            <person name="Yang K.Y."/>
            <person name="Li J."/>
            <person name="Li M."/>
            <person name="Law P.T.W."/>
            <person name="Wu Y.L."/>
            <person name="Cai Z.L."/>
            <person name="Qin H."/>
            <person name="Bao Y."/>
            <person name="Leung R.K.K."/>
            <person name="Ng P.K.S."/>
            <person name="Zou J."/>
            <person name="Zhong X.J."/>
            <person name="Ran P.X."/>
            <person name="Zhong N.S."/>
            <person name="Liu Z.G."/>
            <person name="Tsui S.K.W."/>
        </authorList>
    </citation>
    <scope>NUCLEOTIDE SEQUENCE</scope>
    <source>
        <strain evidence="1">Derf</strain>
        <tissue evidence="1">Whole organism</tissue>
    </source>
</reference>
<sequence>MARFINHNQLLLLEHLIFRFKVSTNMSQIKPILLIRSLIILVKVRKPPSGNPTTQSALIIIKSSTPPQPAQHQQRSGIKSPILVSMTTPYRILMPAAYNNSNDPSLL</sequence>
<protein>
    <submittedName>
        <fullName evidence="1">Uncharacterized protein</fullName>
    </submittedName>
</protein>
<dbReference type="EMBL" id="ASGP02000004">
    <property type="protein sequence ID" value="KAH9511315.1"/>
    <property type="molecule type" value="Genomic_DNA"/>
</dbReference>
<comment type="caution">
    <text evidence="1">The sequence shown here is derived from an EMBL/GenBank/DDBJ whole genome shotgun (WGS) entry which is preliminary data.</text>
</comment>
<evidence type="ECO:0000313" key="1">
    <source>
        <dbReference type="EMBL" id="KAH9511315.1"/>
    </source>
</evidence>
<reference evidence="1" key="2">
    <citation type="journal article" date="2022" name="Res Sq">
        <title>Comparative Genomics Reveals Insights into the Divergent Evolution of Astigmatic Mites and Household Pest Adaptations.</title>
        <authorList>
            <person name="Xiong Q."/>
            <person name="Wan A.T.-Y."/>
            <person name="Liu X.-Y."/>
            <person name="Fung C.S.-H."/>
            <person name="Xiao X."/>
            <person name="Malainual N."/>
            <person name="Hou J."/>
            <person name="Wang L."/>
            <person name="Wang M."/>
            <person name="Yang K."/>
            <person name="Cui Y."/>
            <person name="Leung E."/>
            <person name="Nong W."/>
            <person name="Shin S.-K."/>
            <person name="Au S."/>
            <person name="Jeong K.Y."/>
            <person name="Chew F.T."/>
            <person name="Hui J."/>
            <person name="Leung T.F."/>
            <person name="Tungtrongchitr A."/>
            <person name="Zhong N."/>
            <person name="Liu Z."/>
            <person name="Tsui S."/>
        </authorList>
    </citation>
    <scope>NUCLEOTIDE SEQUENCE</scope>
    <source>
        <strain evidence="1">Derf</strain>
        <tissue evidence="1">Whole organism</tissue>
    </source>
</reference>
<organism evidence="1 2">
    <name type="scientific">Dermatophagoides farinae</name>
    <name type="common">American house dust mite</name>
    <dbReference type="NCBI Taxonomy" id="6954"/>
    <lineage>
        <taxon>Eukaryota</taxon>
        <taxon>Metazoa</taxon>
        <taxon>Ecdysozoa</taxon>
        <taxon>Arthropoda</taxon>
        <taxon>Chelicerata</taxon>
        <taxon>Arachnida</taxon>
        <taxon>Acari</taxon>
        <taxon>Acariformes</taxon>
        <taxon>Sarcoptiformes</taxon>
        <taxon>Astigmata</taxon>
        <taxon>Psoroptidia</taxon>
        <taxon>Analgoidea</taxon>
        <taxon>Pyroglyphidae</taxon>
        <taxon>Dermatophagoidinae</taxon>
        <taxon>Dermatophagoides</taxon>
    </lineage>
</organism>
<gene>
    <name evidence="1" type="ORF">DERF_009785</name>
</gene>
<proteinExistence type="predicted"/>